<reference evidence="2 3" key="3">
    <citation type="submission" date="2020-02" db="EMBL/GenBank/DDBJ databases">
        <title>Newly sequenced genome of strain CSTR1 showed variability in Candidatus Kuenenia stuttgartiensis genomes.</title>
        <authorList>
            <person name="Ding C."/>
            <person name="Adrian L."/>
        </authorList>
    </citation>
    <scope>NUCLEOTIDE SEQUENCE [LARGE SCALE GENOMIC DNA]</scope>
    <source>
        <strain evidence="2 3">CSTR1</strain>
    </source>
</reference>
<protein>
    <submittedName>
        <fullName evidence="1">Uncharacterized protein</fullName>
    </submittedName>
</protein>
<reference evidence="1" key="1">
    <citation type="journal article" date="2006" name="Nature">
        <title>Deciphering the evolution and metabolism of an anammox bacterium from a community genome.</title>
        <authorList>
            <person name="Strous M."/>
            <person name="Pelletier E."/>
            <person name="Mangenot S."/>
            <person name="Rattei T."/>
            <person name="Lehner A."/>
            <person name="Taylor M.W."/>
            <person name="Horn M."/>
            <person name="Daims H."/>
            <person name="Bartol-Mavel D."/>
            <person name="Wincker P."/>
            <person name="Barbe V."/>
            <person name="Fonknechten N."/>
            <person name="Vallenet D."/>
            <person name="Segurens B."/>
            <person name="Schenowitz-Truong C."/>
            <person name="Medigue C."/>
            <person name="Collingro A."/>
            <person name="Snel B."/>
            <person name="Dutilh B.E."/>
            <person name="OpDenCamp H.J.M."/>
            <person name="vanDerDrift C."/>
            <person name="Cirpus I."/>
            <person name="vanDePas-Schoonen K.T."/>
            <person name="Harhangi H.R."/>
            <person name="vanNiftrik L."/>
            <person name="Schmid M."/>
            <person name="Keltjens J."/>
            <person name="vanDeVossenberg J."/>
            <person name="Kartal B."/>
            <person name="Meier H."/>
            <person name="Frishman D."/>
            <person name="Huynen M.A."/>
            <person name="Mewes H."/>
            <person name="Weissenbach J."/>
            <person name="Jetten M.S.M."/>
            <person name="Wagner M."/>
            <person name="LePaslier D."/>
        </authorList>
    </citation>
    <scope>NUCLEOTIDE SEQUENCE</scope>
</reference>
<sequence>MFCNFSISCGFYNNFYRLPSVICRLPTVQHFPLIRKQGGCLPQLIGNYSA</sequence>
<gene>
    <name evidence="2" type="ORF">KsCSTR_01670</name>
    <name evidence="1" type="ORF">kustc0290</name>
</gene>
<reference evidence="1" key="2">
    <citation type="submission" date="2006-01" db="EMBL/GenBank/DDBJ databases">
        <authorList>
            <person name="Genoscope"/>
        </authorList>
    </citation>
    <scope>NUCLEOTIDE SEQUENCE</scope>
</reference>
<evidence type="ECO:0000313" key="3">
    <source>
        <dbReference type="Proteomes" id="UP000501926"/>
    </source>
</evidence>
<evidence type="ECO:0000313" key="1">
    <source>
        <dbReference type="EMBL" id="CAJ71035.1"/>
    </source>
</evidence>
<organism evidence="1">
    <name type="scientific">Kuenenia stuttgartiensis</name>
    <dbReference type="NCBI Taxonomy" id="174633"/>
    <lineage>
        <taxon>Bacteria</taxon>
        <taxon>Pseudomonadati</taxon>
        <taxon>Planctomycetota</taxon>
        <taxon>Candidatus Brocadiia</taxon>
        <taxon>Candidatus Brocadiales</taxon>
        <taxon>Candidatus Brocadiaceae</taxon>
        <taxon>Candidatus Kuenenia</taxon>
    </lineage>
</organism>
<dbReference type="AlphaFoldDB" id="Q1PUX9"/>
<accession>Q1PUX9</accession>
<proteinExistence type="predicted"/>
<dbReference type="EMBL" id="CP049055">
    <property type="protein sequence ID" value="QII09546.1"/>
    <property type="molecule type" value="Genomic_DNA"/>
</dbReference>
<dbReference type="Proteomes" id="UP000501926">
    <property type="component" value="Chromosome"/>
</dbReference>
<name>Q1PUX9_KUEST</name>
<dbReference type="EMBL" id="CT573073">
    <property type="protein sequence ID" value="CAJ71035.1"/>
    <property type="molecule type" value="Genomic_DNA"/>
</dbReference>
<evidence type="ECO:0000313" key="2">
    <source>
        <dbReference type="EMBL" id="QII09546.1"/>
    </source>
</evidence>